<protein>
    <submittedName>
        <fullName evidence="2">Uncharacterized protein</fullName>
    </submittedName>
</protein>
<evidence type="ECO:0000313" key="3">
    <source>
        <dbReference type="Proteomes" id="UP001529369"/>
    </source>
</evidence>
<dbReference type="RefSeq" id="WP_290317457.1">
    <property type="nucleotide sequence ID" value="NZ_JAUFPN010000150.1"/>
</dbReference>
<proteinExistence type="predicted"/>
<feature type="signal peptide" evidence="1">
    <location>
        <begin position="1"/>
        <end position="20"/>
    </location>
</feature>
<organism evidence="2 3">
    <name type="scientific">Paeniroseomonas aquatica</name>
    <dbReference type="NCBI Taxonomy" id="373043"/>
    <lineage>
        <taxon>Bacteria</taxon>
        <taxon>Pseudomonadati</taxon>
        <taxon>Pseudomonadota</taxon>
        <taxon>Alphaproteobacteria</taxon>
        <taxon>Acetobacterales</taxon>
        <taxon>Acetobacteraceae</taxon>
        <taxon>Paeniroseomonas</taxon>
    </lineage>
</organism>
<evidence type="ECO:0000313" key="2">
    <source>
        <dbReference type="EMBL" id="MDN3565605.1"/>
    </source>
</evidence>
<dbReference type="Proteomes" id="UP001529369">
    <property type="component" value="Unassembled WGS sequence"/>
</dbReference>
<keyword evidence="3" id="KW-1185">Reference proteome</keyword>
<accession>A0ABT8A7D7</accession>
<sequence length="152" mass="16800">MRRRALLLTLPLAAPFVASAAWAQNRQGPPHEWVFGSWTGGLYPPNDWDSPACFGSPTVIFTRDLVMRATSLDTAYRQRTIETVALQPDGLEFRFTPLQPLQGPLGARMPPDAGFGCGGNPNMLRVERRGPDEIVFPGCNEFSSPLRRCTKV</sequence>
<dbReference type="EMBL" id="JAUFPN010000150">
    <property type="protein sequence ID" value="MDN3565605.1"/>
    <property type="molecule type" value="Genomic_DNA"/>
</dbReference>
<evidence type="ECO:0000256" key="1">
    <source>
        <dbReference type="SAM" id="SignalP"/>
    </source>
</evidence>
<feature type="chain" id="PRO_5045801838" evidence="1">
    <location>
        <begin position="21"/>
        <end position="152"/>
    </location>
</feature>
<gene>
    <name evidence="2" type="ORF">QWZ14_14655</name>
</gene>
<name>A0ABT8A7D7_9PROT</name>
<keyword evidence="1" id="KW-0732">Signal</keyword>
<reference evidence="3" key="1">
    <citation type="journal article" date="2019" name="Int. J. Syst. Evol. Microbiol.">
        <title>The Global Catalogue of Microorganisms (GCM) 10K type strain sequencing project: providing services to taxonomists for standard genome sequencing and annotation.</title>
        <authorList>
            <consortium name="The Broad Institute Genomics Platform"/>
            <consortium name="The Broad Institute Genome Sequencing Center for Infectious Disease"/>
            <person name="Wu L."/>
            <person name="Ma J."/>
        </authorList>
    </citation>
    <scope>NUCLEOTIDE SEQUENCE [LARGE SCALE GENOMIC DNA]</scope>
    <source>
        <strain evidence="3">CECT 7131</strain>
    </source>
</reference>
<comment type="caution">
    <text evidence="2">The sequence shown here is derived from an EMBL/GenBank/DDBJ whole genome shotgun (WGS) entry which is preliminary data.</text>
</comment>